<evidence type="ECO:0000313" key="7">
    <source>
        <dbReference type="Proteomes" id="UP000838763"/>
    </source>
</evidence>
<dbReference type="PANTHER" id="PTHR47660:SF2">
    <property type="entry name" value="TRANSCRIPTION FACTOR WITH C2H2 AND ZN(2)-CYS(6) DNA BINDING DOMAIN (EUROFUNG)"/>
    <property type="match status" value="1"/>
</dbReference>
<dbReference type="GO" id="GO:0046872">
    <property type="term" value="F:metal ion binding"/>
    <property type="evidence" value="ECO:0007669"/>
    <property type="project" value="UniProtKB-KW"/>
</dbReference>
<sequence>MMVIGAKYSHLRHTRRFSIVVLDRARLNLFKAIEADNRLIRDLQVVYSVALMCYTGLWCGNKRAFEIAESLRGTLRVCEATSMVRVLAGWAIPALLNLKSMFHPSEVAALECPCDDKYWMAPTARVWRGLLGSASLPPTPAFAVALAPFSILLEAASRADQAVGVASTPVLDLNPWSAFLVLLTLSSAAMDWSQSWALAVAIREETTEEFELGRAHVDGCGFRELVSLLEKRDNIRDAWGAHFTKTGEPYQPPGTGAYYSEASSLLLKLSQMCLYVQVTDLQDVLGKSGPKGLTAAMGRLGKWTTAADREKRSDAGVIPSAVLAVDIISLASRTGATETAAPYNEVATFLSHVLLWVFVTTATPIQHQQLLEKLRCSGRDGQLILVLETAMSPGDGQHKARSYFVLKHAAHSLAKMGTWGPWVRGLASVNI</sequence>
<protein>
    <submittedName>
        <fullName evidence="6">Uncharacterized protein</fullName>
    </submittedName>
</protein>
<reference evidence="6" key="1">
    <citation type="submission" date="2022-11" db="EMBL/GenBank/DDBJ databases">
        <authorList>
            <person name="Scott C."/>
            <person name="Bruce N."/>
        </authorList>
    </citation>
    <scope>NUCLEOTIDE SEQUENCE</scope>
</reference>
<keyword evidence="2" id="KW-0862">Zinc</keyword>
<dbReference type="AlphaFoldDB" id="A0A9P1H5C9"/>
<proteinExistence type="predicted"/>
<keyword evidence="1" id="KW-0479">Metal-binding</keyword>
<dbReference type="OrthoDB" id="1405595at2759"/>
<evidence type="ECO:0000256" key="3">
    <source>
        <dbReference type="ARBA" id="ARBA00023015"/>
    </source>
</evidence>
<keyword evidence="5" id="KW-0539">Nucleus</keyword>
<evidence type="ECO:0000256" key="4">
    <source>
        <dbReference type="ARBA" id="ARBA00023163"/>
    </source>
</evidence>
<dbReference type="Proteomes" id="UP000838763">
    <property type="component" value="Unassembled WGS sequence"/>
</dbReference>
<keyword evidence="7" id="KW-1185">Reference proteome</keyword>
<dbReference type="PANTHER" id="PTHR47660">
    <property type="entry name" value="TRANSCRIPTION FACTOR WITH C2H2 AND ZN(2)-CYS(6) DNA BINDING DOMAIN (EUROFUNG)-RELATED-RELATED"/>
    <property type="match status" value="1"/>
</dbReference>
<evidence type="ECO:0000256" key="5">
    <source>
        <dbReference type="ARBA" id="ARBA00023242"/>
    </source>
</evidence>
<keyword evidence="4" id="KW-0804">Transcription</keyword>
<organism evidence="6 7">
    <name type="scientific">Parascedosporium putredinis</name>
    <dbReference type="NCBI Taxonomy" id="1442378"/>
    <lineage>
        <taxon>Eukaryota</taxon>
        <taxon>Fungi</taxon>
        <taxon>Dikarya</taxon>
        <taxon>Ascomycota</taxon>
        <taxon>Pezizomycotina</taxon>
        <taxon>Sordariomycetes</taxon>
        <taxon>Hypocreomycetidae</taxon>
        <taxon>Microascales</taxon>
        <taxon>Microascaceae</taxon>
        <taxon>Parascedosporium</taxon>
    </lineage>
</organism>
<gene>
    <name evidence="6" type="ORF">PPNO1_LOCUS5332</name>
</gene>
<name>A0A9P1H5C9_9PEZI</name>
<evidence type="ECO:0000313" key="6">
    <source>
        <dbReference type="EMBL" id="CAI4215624.1"/>
    </source>
</evidence>
<accession>A0A9P1H5C9</accession>
<evidence type="ECO:0000256" key="2">
    <source>
        <dbReference type="ARBA" id="ARBA00022833"/>
    </source>
</evidence>
<dbReference type="EMBL" id="CALLCH030000012">
    <property type="protein sequence ID" value="CAI4215624.1"/>
    <property type="molecule type" value="Genomic_DNA"/>
</dbReference>
<evidence type="ECO:0000256" key="1">
    <source>
        <dbReference type="ARBA" id="ARBA00022723"/>
    </source>
</evidence>
<keyword evidence="3" id="KW-0805">Transcription regulation</keyword>
<comment type="caution">
    <text evidence="6">The sequence shown here is derived from an EMBL/GenBank/DDBJ whole genome shotgun (WGS) entry which is preliminary data.</text>
</comment>